<dbReference type="EMBL" id="AMWN01000003">
    <property type="protein sequence ID" value="EXJ91446.1"/>
    <property type="molecule type" value="Genomic_DNA"/>
</dbReference>
<dbReference type="GO" id="GO:0006146">
    <property type="term" value="P:adenine catabolic process"/>
    <property type="evidence" value="ECO:0007669"/>
    <property type="project" value="TreeGrafter"/>
</dbReference>
<dbReference type="NCBIfam" id="TIGR01430">
    <property type="entry name" value="aden_deam"/>
    <property type="match status" value="1"/>
</dbReference>
<protein>
    <submittedName>
        <fullName evidence="5">Adenosine deaminase</fullName>
    </submittedName>
</protein>
<evidence type="ECO:0000313" key="6">
    <source>
        <dbReference type="Proteomes" id="UP000019484"/>
    </source>
</evidence>
<dbReference type="InterPro" id="IPR001365">
    <property type="entry name" value="A_deaminase_dom"/>
</dbReference>
<dbReference type="InterPro" id="IPR006330">
    <property type="entry name" value="Ado/ade_deaminase"/>
</dbReference>
<dbReference type="GO" id="GO:0046872">
    <property type="term" value="F:metal ion binding"/>
    <property type="evidence" value="ECO:0007669"/>
    <property type="project" value="UniProtKB-KW"/>
</dbReference>
<dbReference type="Proteomes" id="UP000019484">
    <property type="component" value="Unassembled WGS sequence"/>
</dbReference>
<evidence type="ECO:0000259" key="4">
    <source>
        <dbReference type="Pfam" id="PF00962"/>
    </source>
</evidence>
<dbReference type="PANTHER" id="PTHR43114">
    <property type="entry name" value="ADENINE DEAMINASE"/>
    <property type="match status" value="1"/>
</dbReference>
<dbReference type="GO" id="GO:0005829">
    <property type="term" value="C:cytosol"/>
    <property type="evidence" value="ECO:0007669"/>
    <property type="project" value="TreeGrafter"/>
</dbReference>
<dbReference type="AlphaFoldDB" id="W9YQC5"/>
<keyword evidence="6" id="KW-1185">Reference proteome</keyword>
<dbReference type="GeneID" id="19159439"/>
<evidence type="ECO:0000313" key="5">
    <source>
        <dbReference type="EMBL" id="EXJ91446.1"/>
    </source>
</evidence>
<dbReference type="STRING" id="1182541.W9YQC5"/>
<keyword evidence="3" id="KW-0378">Hydrolase</keyword>
<evidence type="ECO:0000256" key="1">
    <source>
        <dbReference type="ARBA" id="ARBA00001947"/>
    </source>
</evidence>
<comment type="caution">
    <text evidence="5">The sequence shown here is derived from an EMBL/GenBank/DDBJ whole genome shotgun (WGS) entry which is preliminary data.</text>
</comment>
<comment type="cofactor">
    <cofactor evidence="1">
        <name>Zn(2+)</name>
        <dbReference type="ChEBI" id="CHEBI:29105"/>
    </cofactor>
</comment>
<dbReference type="eggNOG" id="KOG1097">
    <property type="taxonomic scope" value="Eukaryota"/>
</dbReference>
<reference evidence="5 6" key="1">
    <citation type="submission" date="2013-03" db="EMBL/GenBank/DDBJ databases">
        <title>The Genome Sequence of Capronia coronata CBS 617.96.</title>
        <authorList>
            <consortium name="The Broad Institute Genomics Platform"/>
            <person name="Cuomo C."/>
            <person name="de Hoog S."/>
            <person name="Gorbushina A."/>
            <person name="Walker B."/>
            <person name="Young S.K."/>
            <person name="Zeng Q."/>
            <person name="Gargeya S."/>
            <person name="Fitzgerald M."/>
            <person name="Haas B."/>
            <person name="Abouelleil A."/>
            <person name="Allen A.W."/>
            <person name="Alvarado L."/>
            <person name="Arachchi H.M."/>
            <person name="Berlin A.M."/>
            <person name="Chapman S.B."/>
            <person name="Gainer-Dewar J."/>
            <person name="Goldberg J."/>
            <person name="Griggs A."/>
            <person name="Gujja S."/>
            <person name="Hansen M."/>
            <person name="Howarth C."/>
            <person name="Imamovic A."/>
            <person name="Ireland A."/>
            <person name="Larimer J."/>
            <person name="McCowan C."/>
            <person name="Murphy C."/>
            <person name="Pearson M."/>
            <person name="Poon T.W."/>
            <person name="Priest M."/>
            <person name="Roberts A."/>
            <person name="Saif S."/>
            <person name="Shea T."/>
            <person name="Sisk P."/>
            <person name="Sykes S."/>
            <person name="Wortman J."/>
            <person name="Nusbaum C."/>
            <person name="Birren B."/>
        </authorList>
    </citation>
    <scope>NUCLEOTIDE SEQUENCE [LARGE SCALE GENOMIC DNA]</scope>
    <source>
        <strain evidence="5 6">CBS 617.96</strain>
    </source>
</reference>
<name>W9YQC5_9EURO</name>
<accession>W9YQC5</accession>
<dbReference type="InterPro" id="IPR032466">
    <property type="entry name" value="Metal_Hydrolase"/>
</dbReference>
<dbReference type="OrthoDB" id="272271at2759"/>
<feature type="domain" description="Adenosine deaminase" evidence="4">
    <location>
        <begin position="29"/>
        <end position="369"/>
    </location>
</feature>
<dbReference type="PANTHER" id="PTHR43114:SF7">
    <property type="entry name" value="ADENOSINE DEAMINASE DOMAIN-CONTAINING PROTEIN"/>
    <property type="match status" value="1"/>
</dbReference>
<gene>
    <name evidence="5" type="ORF">A1O1_04558</name>
</gene>
<sequence>MTASTTRGNLQALVQEMHSHVDPFISDIPKVELHLHIEGTITPALRWKLAQRHGITLKSERTGEIYDTIEKLQASYELHRAQYKPGEGAEATFFELYYGGFEVLQTEEDFYDLAMNMFELAAKMNVRYVEPFFDPQGHTRRGVPLDAVMKGFRRAQLTAEKDLNVKSQWIMCMLRDMTLESATEHYEAALPYRDMIVAIGLDSMEEGHPPSQFYKLFERARADGFKLTCHCDPGVPDTMSNMEQVLNDIGGTGADRCDHGLSAAHDPQLVQGFVEKKIGMTLCPWAYFCLSPETDIMGKVRQLYDAGVQVTINSDDPAYMDGCWIVHNLHLARLMCGFSDADIVRLQRNAVDMCWAPQEVKSAITKELEEFAARNITGKA</sequence>
<dbReference type="SUPFAM" id="SSF51556">
    <property type="entry name" value="Metallo-dependent hydrolases"/>
    <property type="match status" value="1"/>
</dbReference>
<organism evidence="5 6">
    <name type="scientific">Capronia coronata CBS 617.96</name>
    <dbReference type="NCBI Taxonomy" id="1182541"/>
    <lineage>
        <taxon>Eukaryota</taxon>
        <taxon>Fungi</taxon>
        <taxon>Dikarya</taxon>
        <taxon>Ascomycota</taxon>
        <taxon>Pezizomycotina</taxon>
        <taxon>Eurotiomycetes</taxon>
        <taxon>Chaetothyriomycetidae</taxon>
        <taxon>Chaetothyriales</taxon>
        <taxon>Herpotrichiellaceae</taxon>
        <taxon>Capronia</taxon>
    </lineage>
</organism>
<dbReference type="GO" id="GO:0000034">
    <property type="term" value="F:adenine deaminase activity"/>
    <property type="evidence" value="ECO:0007669"/>
    <property type="project" value="TreeGrafter"/>
</dbReference>
<evidence type="ECO:0000256" key="2">
    <source>
        <dbReference type="ARBA" id="ARBA00022723"/>
    </source>
</evidence>
<dbReference type="Pfam" id="PF00962">
    <property type="entry name" value="A_deaminase"/>
    <property type="match status" value="1"/>
</dbReference>
<evidence type="ECO:0000256" key="3">
    <source>
        <dbReference type="ARBA" id="ARBA00022801"/>
    </source>
</evidence>
<dbReference type="GO" id="GO:0043103">
    <property type="term" value="P:hypoxanthine salvage"/>
    <property type="evidence" value="ECO:0007669"/>
    <property type="project" value="TreeGrafter"/>
</dbReference>
<proteinExistence type="predicted"/>
<dbReference type="HOGENOM" id="CLU_039228_7_0_1"/>
<dbReference type="RefSeq" id="XP_007723640.1">
    <property type="nucleotide sequence ID" value="XM_007725450.1"/>
</dbReference>
<dbReference type="Gene3D" id="3.20.20.140">
    <property type="entry name" value="Metal-dependent hydrolases"/>
    <property type="match status" value="1"/>
</dbReference>
<keyword evidence="2" id="KW-0479">Metal-binding</keyword>